<reference evidence="3 4" key="1">
    <citation type="submission" date="2020-08" db="EMBL/GenBank/DDBJ databases">
        <title>Genomic Encyclopedia of Type Strains, Phase IV (KMG-IV): sequencing the most valuable type-strain genomes for metagenomic binning, comparative biology and taxonomic classification.</title>
        <authorList>
            <person name="Goeker M."/>
        </authorList>
    </citation>
    <scope>NUCLEOTIDE SEQUENCE [LARGE SCALE GENOMIC DNA]</scope>
    <source>
        <strain evidence="3 4">DSM 27568</strain>
    </source>
</reference>
<dbReference type="SUPFAM" id="SSF53474">
    <property type="entry name" value="alpha/beta-Hydrolases"/>
    <property type="match status" value="1"/>
</dbReference>
<feature type="compositionally biased region" description="Low complexity" evidence="1">
    <location>
        <begin position="323"/>
        <end position="332"/>
    </location>
</feature>
<feature type="signal peptide" evidence="2">
    <location>
        <begin position="1"/>
        <end position="27"/>
    </location>
</feature>
<feature type="compositionally biased region" description="Basic and acidic residues" evidence="1">
    <location>
        <begin position="333"/>
        <end position="347"/>
    </location>
</feature>
<evidence type="ECO:0000313" key="3">
    <source>
        <dbReference type="EMBL" id="MBB3941230.1"/>
    </source>
</evidence>
<comment type="caution">
    <text evidence="3">The sequence shown here is derived from an EMBL/GenBank/DDBJ whole genome shotgun (WGS) entry which is preliminary data.</text>
</comment>
<proteinExistence type="predicted"/>
<dbReference type="InterPro" id="IPR029058">
    <property type="entry name" value="AB_hydrolase_fold"/>
</dbReference>
<dbReference type="RefSeq" id="WP_183617917.1">
    <property type="nucleotide sequence ID" value="NZ_JACIDY010000008.1"/>
</dbReference>
<keyword evidence="4" id="KW-1185">Reference proteome</keyword>
<dbReference type="Gene3D" id="3.40.50.1820">
    <property type="entry name" value="alpha/beta hydrolase"/>
    <property type="match status" value="1"/>
</dbReference>
<keyword evidence="2" id="KW-0732">Signal</keyword>
<organism evidence="3 4">
    <name type="scientific">Novosphingobium fluoreni</name>
    <dbReference type="NCBI Taxonomy" id="1391222"/>
    <lineage>
        <taxon>Bacteria</taxon>
        <taxon>Pseudomonadati</taxon>
        <taxon>Pseudomonadota</taxon>
        <taxon>Alphaproteobacteria</taxon>
        <taxon>Sphingomonadales</taxon>
        <taxon>Sphingomonadaceae</taxon>
        <taxon>Novosphingobium</taxon>
    </lineage>
</organism>
<protein>
    <submittedName>
        <fullName evidence="3">Pimeloyl-ACP methyl ester carboxylesterase</fullName>
    </submittedName>
</protein>
<dbReference type="EMBL" id="JACIDY010000008">
    <property type="protein sequence ID" value="MBB3941230.1"/>
    <property type="molecule type" value="Genomic_DNA"/>
</dbReference>
<name>A0A7W6C638_9SPHN</name>
<feature type="chain" id="PRO_5031523384" evidence="2">
    <location>
        <begin position="28"/>
        <end position="371"/>
    </location>
</feature>
<dbReference type="AlphaFoldDB" id="A0A7W6C638"/>
<sequence length="371" mass="40121">MGNTSYIKVRLLAVVAFALGLSGCVTRALPDLTQSHGPCVDQDGGWCGFTRDTATISWPYGQLATNAYCDSNDIFELPAGYTVIRRLPTQDVCDLERAASRGDKAAKEKLKPIHKAEGKLKTHGFNYAIYDKRNAAGALERRVIAFRGTDSKQLADWFYGNLGSTQRDQGLALYREERAKLDAEGGKNVPIAVTGHSLGGAIAIQVSLENPGVDAYVFNTSPRYTLIQPNANRRVAISERGDILEVLRNRSMPVRQDMLVINCRPTKGGVKAHAIRDLAACVTWIAGKGDAGAKASIATNKLIQPEGEVANLRWGLPPDPDADAQVKAQAAKLDAREKAAKEAGPIRRERRNKSALQPAPVPEPTATPQAK</sequence>
<evidence type="ECO:0000313" key="4">
    <source>
        <dbReference type="Proteomes" id="UP000561459"/>
    </source>
</evidence>
<gene>
    <name evidence="3" type="ORF">GGR39_002906</name>
</gene>
<dbReference type="Proteomes" id="UP000561459">
    <property type="component" value="Unassembled WGS sequence"/>
</dbReference>
<evidence type="ECO:0000256" key="1">
    <source>
        <dbReference type="SAM" id="MobiDB-lite"/>
    </source>
</evidence>
<feature type="region of interest" description="Disordered" evidence="1">
    <location>
        <begin position="316"/>
        <end position="371"/>
    </location>
</feature>
<accession>A0A7W6C638</accession>
<dbReference type="Pfam" id="PF26363">
    <property type="entry name" value="Phospholipase-like"/>
    <property type="match status" value="1"/>
</dbReference>
<evidence type="ECO:0000256" key="2">
    <source>
        <dbReference type="SAM" id="SignalP"/>
    </source>
</evidence>